<sequence>MDFQEKLNSTLKETSHEGIEYILHVHERFEKLESRIIDLESKLNLNNSNRGKPPYSIAL</sequence>
<evidence type="ECO:0000313" key="2">
    <source>
        <dbReference type="Proteomes" id="UP000245934"/>
    </source>
</evidence>
<reference evidence="1 2" key="1">
    <citation type="submission" date="2018-05" db="EMBL/GenBank/DDBJ databases">
        <title>Draft genome of Methanospirillum stamsii Pt1.</title>
        <authorList>
            <person name="Dueholm M.S."/>
            <person name="Nielsen P.H."/>
            <person name="Bakmann L.F."/>
            <person name="Otzen D.E."/>
        </authorList>
    </citation>
    <scope>NUCLEOTIDE SEQUENCE [LARGE SCALE GENOMIC DNA]</scope>
    <source>
        <strain evidence="1 2">Pt1</strain>
    </source>
</reference>
<comment type="caution">
    <text evidence="1">The sequence shown here is derived from an EMBL/GenBank/DDBJ whole genome shotgun (WGS) entry which is preliminary data.</text>
</comment>
<gene>
    <name evidence="1" type="ORF">DLD82_16780</name>
</gene>
<accession>A0A2V2MZZ3</accession>
<proteinExistence type="predicted"/>
<dbReference type="Proteomes" id="UP000245934">
    <property type="component" value="Unassembled WGS sequence"/>
</dbReference>
<evidence type="ECO:0000313" key="1">
    <source>
        <dbReference type="EMBL" id="PWR69868.1"/>
    </source>
</evidence>
<dbReference type="EMBL" id="QGMZ01000051">
    <property type="protein sequence ID" value="PWR69868.1"/>
    <property type="molecule type" value="Genomic_DNA"/>
</dbReference>
<organism evidence="1 2">
    <name type="scientific">Methanospirillum stamsii</name>
    <dbReference type="NCBI Taxonomy" id="1277351"/>
    <lineage>
        <taxon>Archaea</taxon>
        <taxon>Methanobacteriati</taxon>
        <taxon>Methanobacteriota</taxon>
        <taxon>Stenosarchaea group</taxon>
        <taxon>Methanomicrobia</taxon>
        <taxon>Methanomicrobiales</taxon>
        <taxon>Methanospirillaceae</taxon>
        <taxon>Methanospirillum</taxon>
    </lineage>
</organism>
<dbReference type="AlphaFoldDB" id="A0A2V2MZZ3"/>
<keyword evidence="2" id="KW-1185">Reference proteome</keyword>
<name>A0A2V2MZZ3_9EURY</name>
<protein>
    <submittedName>
        <fullName evidence="1">Uncharacterized protein</fullName>
    </submittedName>
</protein>